<reference evidence="2 3" key="1">
    <citation type="submission" date="2020-08" db="EMBL/GenBank/DDBJ databases">
        <authorList>
            <person name="Koutsovoulos G."/>
            <person name="Danchin GJ E."/>
        </authorList>
    </citation>
    <scope>NUCLEOTIDE SEQUENCE [LARGE SCALE GENOMIC DNA]</scope>
</reference>
<protein>
    <submittedName>
        <fullName evidence="2">Uncharacterized protein</fullName>
    </submittedName>
</protein>
<feature type="compositionally biased region" description="Gly residues" evidence="1">
    <location>
        <begin position="150"/>
        <end position="162"/>
    </location>
</feature>
<organism evidence="2 3">
    <name type="scientific">Meloidogyne enterolobii</name>
    <name type="common">Root-knot nematode worm</name>
    <name type="synonym">Meloidogyne mayaguensis</name>
    <dbReference type="NCBI Taxonomy" id="390850"/>
    <lineage>
        <taxon>Eukaryota</taxon>
        <taxon>Metazoa</taxon>
        <taxon>Ecdysozoa</taxon>
        <taxon>Nematoda</taxon>
        <taxon>Chromadorea</taxon>
        <taxon>Rhabditida</taxon>
        <taxon>Tylenchina</taxon>
        <taxon>Tylenchomorpha</taxon>
        <taxon>Tylenchoidea</taxon>
        <taxon>Meloidogynidae</taxon>
        <taxon>Meloidogyninae</taxon>
        <taxon>Meloidogyne</taxon>
    </lineage>
</organism>
<accession>A0A6V7VZF8</accession>
<evidence type="ECO:0000313" key="2">
    <source>
        <dbReference type="EMBL" id="CAD2180280.1"/>
    </source>
</evidence>
<evidence type="ECO:0000256" key="1">
    <source>
        <dbReference type="SAM" id="MobiDB-lite"/>
    </source>
</evidence>
<feature type="region of interest" description="Disordered" evidence="1">
    <location>
        <begin position="120"/>
        <end position="162"/>
    </location>
</feature>
<dbReference type="Proteomes" id="UP000580250">
    <property type="component" value="Unassembled WGS sequence"/>
</dbReference>
<proteinExistence type="predicted"/>
<evidence type="ECO:0000313" key="3">
    <source>
        <dbReference type="Proteomes" id="UP000580250"/>
    </source>
</evidence>
<comment type="caution">
    <text evidence="2">The sequence shown here is derived from an EMBL/GenBank/DDBJ whole genome shotgun (WGS) entry which is preliminary data.</text>
</comment>
<feature type="compositionally biased region" description="Gly residues" evidence="1">
    <location>
        <begin position="125"/>
        <end position="139"/>
    </location>
</feature>
<name>A0A6V7VZF8_MELEN</name>
<sequence length="162" mass="18913">MISMKNLFAINEELNREDCKKLNNECRNPRGKNEFNTFYLYSYKLNKKLQLKLEKYLINPFLTEGEYEEHRIKMLNQYMTIERDEYFDYNLYLPQQRIHITIHMVEYCRTSGFIGKPIDNTGSASGHGGGHSHGTGQGHGYVEEHHYGTEHGGGYGGYRGNY</sequence>
<gene>
    <name evidence="2" type="ORF">MENT_LOCUS32343</name>
</gene>
<dbReference type="EMBL" id="CAJEWN010000366">
    <property type="protein sequence ID" value="CAD2180280.1"/>
    <property type="molecule type" value="Genomic_DNA"/>
</dbReference>
<dbReference type="AlphaFoldDB" id="A0A6V7VZF8"/>